<dbReference type="InterPro" id="IPR029052">
    <property type="entry name" value="Metallo-depent_PP-like"/>
</dbReference>
<reference evidence="2 3" key="1">
    <citation type="submission" date="2019-11" db="EMBL/GenBank/DDBJ databases">
        <title>Description of Pedobacter sp. LMG 31462T.</title>
        <authorList>
            <person name="Carlier A."/>
            <person name="Qi S."/>
            <person name="Vandamme P."/>
        </authorList>
    </citation>
    <scope>NUCLEOTIDE SEQUENCE [LARGE SCALE GENOMIC DNA]</scope>
    <source>
        <strain evidence="2 3">LMG 31462</strain>
    </source>
</reference>
<evidence type="ECO:0000313" key="3">
    <source>
        <dbReference type="Proteomes" id="UP000636110"/>
    </source>
</evidence>
<dbReference type="PANTHER" id="PTHR11575">
    <property type="entry name" value="5'-NUCLEOTIDASE-RELATED"/>
    <property type="match status" value="1"/>
</dbReference>
<keyword evidence="3" id="KW-1185">Reference proteome</keyword>
<keyword evidence="1" id="KW-0732">Signal</keyword>
<evidence type="ECO:0008006" key="4">
    <source>
        <dbReference type="Google" id="ProtNLM"/>
    </source>
</evidence>
<sequence>MELKRRSFLRKASIFAGTAFIAKPLSAIAGVNKTLNTFANAQTVTVFHSGNLNGCIESNRQNLGGLRELSQLIKRQETAGLMVDAGSFLGQTDGKEVVSMMNRTGYHAANIGAAELRNGEEALAALLPYMDFPLVNCNYDFNNAQLSSAVKSHVIIRSGNLKVGITGLGKEIAGIGFKNPYQSLNKTAEFLKVKEGCDLVICLSNLDPEDKTYNNNNLAEKSAYVDLIVGKNGQKVSKGVMIRRNSNREEVAISQVGYDGVIVGKTSFSWDVTQGTKNDFQHNFLVAGLPMNNNSKQANLILTKMSKVKLS</sequence>
<evidence type="ECO:0000256" key="1">
    <source>
        <dbReference type="SAM" id="SignalP"/>
    </source>
</evidence>
<dbReference type="RefSeq" id="WP_182954866.1">
    <property type="nucleotide sequence ID" value="NZ_WNXC01000001.1"/>
</dbReference>
<feature type="chain" id="PRO_5045439968" description="Bifunctional metallophosphatase/5'-nucleotidase" evidence="1">
    <location>
        <begin position="30"/>
        <end position="311"/>
    </location>
</feature>
<dbReference type="InterPro" id="IPR006311">
    <property type="entry name" value="TAT_signal"/>
</dbReference>
<dbReference type="InterPro" id="IPR006179">
    <property type="entry name" value="5_nucleotidase/apyrase"/>
</dbReference>
<organism evidence="2 3">
    <name type="scientific">Pedobacter gandavensis</name>
    <dbReference type="NCBI Taxonomy" id="2679963"/>
    <lineage>
        <taxon>Bacteria</taxon>
        <taxon>Pseudomonadati</taxon>
        <taxon>Bacteroidota</taxon>
        <taxon>Sphingobacteriia</taxon>
        <taxon>Sphingobacteriales</taxon>
        <taxon>Sphingobacteriaceae</taxon>
        <taxon>Pedobacter</taxon>
    </lineage>
</organism>
<dbReference type="PANTHER" id="PTHR11575:SF24">
    <property type="entry name" value="5'-NUCLEOTIDASE"/>
    <property type="match status" value="1"/>
</dbReference>
<dbReference type="SUPFAM" id="SSF56300">
    <property type="entry name" value="Metallo-dependent phosphatases"/>
    <property type="match status" value="1"/>
</dbReference>
<proteinExistence type="predicted"/>
<dbReference type="EMBL" id="WNXC01000001">
    <property type="protein sequence ID" value="MBB2148668.1"/>
    <property type="molecule type" value="Genomic_DNA"/>
</dbReference>
<name>A0ABR6ETR8_9SPHI</name>
<comment type="caution">
    <text evidence="2">The sequence shown here is derived from an EMBL/GenBank/DDBJ whole genome shotgun (WGS) entry which is preliminary data.</text>
</comment>
<accession>A0ABR6ETR8</accession>
<evidence type="ECO:0000313" key="2">
    <source>
        <dbReference type="EMBL" id="MBB2148668.1"/>
    </source>
</evidence>
<dbReference type="Gene3D" id="3.60.21.10">
    <property type="match status" value="1"/>
</dbReference>
<dbReference type="Proteomes" id="UP000636110">
    <property type="component" value="Unassembled WGS sequence"/>
</dbReference>
<dbReference type="PROSITE" id="PS51318">
    <property type="entry name" value="TAT"/>
    <property type="match status" value="1"/>
</dbReference>
<feature type="signal peptide" evidence="1">
    <location>
        <begin position="1"/>
        <end position="29"/>
    </location>
</feature>
<gene>
    <name evidence="2" type="ORF">GM920_07060</name>
</gene>
<protein>
    <recommendedName>
        <fullName evidence="4">Bifunctional metallophosphatase/5'-nucleotidase</fullName>
    </recommendedName>
</protein>